<name>B6AIV5_CRYMR</name>
<accession>B6AIV5</accession>
<dbReference type="Proteomes" id="UP000001460">
    <property type="component" value="Unassembled WGS sequence"/>
</dbReference>
<sequence>MLQNISENIFSCCIFSNSINSSDENDYGPLILLRPNTSIRYYSSDLRRRINTESLSLLPYYHTSLISENSNIIKDNSTMIFNIPESQKNQLTNFTFLLYRGVILKQILDLYRNETRDIALYLSKDLKYLKLDNFSGVILEISLRSIIDIRYNIISSENRSYFSKISHVESGYEPVSNDNNSTNFTILIDVGNKSRSVLITFNQEDSAISFYNNIKLLVQNSQKKKKIISSQY</sequence>
<keyword evidence="2" id="KW-1185">Reference proteome</keyword>
<proteinExistence type="predicted"/>
<dbReference type="OMA" id="ENIFSCC"/>
<dbReference type="GeneID" id="6997638"/>
<organism evidence="1 2">
    <name type="scientific">Cryptosporidium muris (strain RN66)</name>
    <dbReference type="NCBI Taxonomy" id="441375"/>
    <lineage>
        <taxon>Eukaryota</taxon>
        <taxon>Sar</taxon>
        <taxon>Alveolata</taxon>
        <taxon>Apicomplexa</taxon>
        <taxon>Conoidasida</taxon>
        <taxon>Coccidia</taxon>
        <taxon>Eucoccidiorida</taxon>
        <taxon>Eimeriorina</taxon>
        <taxon>Cryptosporidiidae</taxon>
        <taxon>Cryptosporidium</taxon>
    </lineage>
</organism>
<reference evidence="1" key="1">
    <citation type="submission" date="2008-06" db="EMBL/GenBank/DDBJ databases">
        <authorList>
            <person name="Lorenzi H."/>
            <person name="Inman J."/>
            <person name="Miller J."/>
            <person name="Schobel S."/>
            <person name="Amedeo P."/>
            <person name="Caler E.V."/>
            <person name="da Silva J."/>
        </authorList>
    </citation>
    <scope>NUCLEOTIDE SEQUENCE [LARGE SCALE GENOMIC DNA]</scope>
    <source>
        <strain evidence="1">RN66</strain>
    </source>
</reference>
<dbReference type="RefSeq" id="XP_002142495.1">
    <property type="nucleotide sequence ID" value="XM_002142459.1"/>
</dbReference>
<protein>
    <submittedName>
        <fullName evidence="1">Uncharacterized protein</fullName>
    </submittedName>
</protein>
<dbReference type="EMBL" id="DS989737">
    <property type="protein sequence ID" value="EEA08146.1"/>
    <property type="molecule type" value="Genomic_DNA"/>
</dbReference>
<gene>
    <name evidence="1" type="ORF">CMU_010940</name>
</gene>
<evidence type="ECO:0000313" key="1">
    <source>
        <dbReference type="EMBL" id="EEA08146.1"/>
    </source>
</evidence>
<dbReference type="OrthoDB" id="343048at2759"/>
<dbReference type="VEuPathDB" id="CryptoDB:CMU_010940"/>
<evidence type="ECO:0000313" key="2">
    <source>
        <dbReference type="Proteomes" id="UP000001460"/>
    </source>
</evidence>
<dbReference type="AlphaFoldDB" id="B6AIV5"/>